<keyword evidence="2" id="KW-0732">Signal</keyword>
<feature type="chain" id="PRO_5046498541" description="Phytocyanin domain-containing protein" evidence="2">
    <location>
        <begin position="25"/>
        <end position="218"/>
    </location>
</feature>
<dbReference type="PANTHER" id="PTHR33021">
    <property type="entry name" value="BLUE COPPER PROTEIN"/>
    <property type="match status" value="1"/>
</dbReference>
<dbReference type="PANTHER" id="PTHR33021:SF213">
    <property type="entry name" value="OS12G0454600 PROTEIN"/>
    <property type="match status" value="1"/>
</dbReference>
<feature type="region of interest" description="Disordered" evidence="1">
    <location>
        <begin position="156"/>
        <end position="186"/>
    </location>
</feature>
<name>A0ABQ8IM85_9ROSI</name>
<evidence type="ECO:0000256" key="2">
    <source>
        <dbReference type="SAM" id="SignalP"/>
    </source>
</evidence>
<protein>
    <recommendedName>
        <fullName evidence="3">Phytocyanin domain-containing protein</fullName>
    </recommendedName>
</protein>
<dbReference type="PROSITE" id="PS51485">
    <property type="entry name" value="PHYTOCYANIN"/>
    <property type="match status" value="1"/>
</dbReference>
<dbReference type="InterPro" id="IPR039391">
    <property type="entry name" value="Phytocyanin-like"/>
</dbReference>
<dbReference type="EMBL" id="JAFEMO010000001">
    <property type="protein sequence ID" value="KAH7577813.1"/>
    <property type="molecule type" value="Genomic_DNA"/>
</dbReference>
<reference evidence="4 5" key="1">
    <citation type="submission" date="2021-02" db="EMBL/GenBank/DDBJ databases">
        <title>Plant Genome Project.</title>
        <authorList>
            <person name="Zhang R.-G."/>
        </authorList>
    </citation>
    <scope>NUCLEOTIDE SEQUENCE [LARGE SCALE GENOMIC DNA]</scope>
    <source>
        <tissue evidence="4">Leaves</tissue>
    </source>
</reference>
<dbReference type="Proteomes" id="UP000827721">
    <property type="component" value="Unassembled WGS sequence"/>
</dbReference>
<gene>
    <name evidence="4" type="ORF">JRO89_XS01G0303000</name>
</gene>
<sequence length="218" mass="23206">MHPNAMTKLLNLMVIALLITVAASDTPATAYTNHTVGGDAGWLFDAKTNKSTTNYTSWAANQTFNLGDYLIFNTNTNQSVIQTYNETTFRSCSIDDASDNDTSHFNGGETEFGKSLTIAVPLTITGPNYFFSDADDGVQCQTGMAFEISVNRGLGLPPSLNHPPPPPYIEQPGPDNAQPPPVTIAGGSPALENGALRSSANVRFLLPLLLCGFASFLA</sequence>
<keyword evidence="5" id="KW-1185">Reference proteome</keyword>
<evidence type="ECO:0000313" key="5">
    <source>
        <dbReference type="Proteomes" id="UP000827721"/>
    </source>
</evidence>
<comment type="caution">
    <text evidence="4">The sequence shown here is derived from an EMBL/GenBank/DDBJ whole genome shotgun (WGS) entry which is preliminary data.</text>
</comment>
<feature type="domain" description="Phytocyanin" evidence="3">
    <location>
        <begin position="32"/>
        <end position="152"/>
    </location>
</feature>
<feature type="signal peptide" evidence="2">
    <location>
        <begin position="1"/>
        <end position="24"/>
    </location>
</feature>
<dbReference type="InterPro" id="IPR003245">
    <property type="entry name" value="Phytocyanin_dom"/>
</dbReference>
<dbReference type="SUPFAM" id="SSF49503">
    <property type="entry name" value="Cupredoxins"/>
    <property type="match status" value="1"/>
</dbReference>
<evidence type="ECO:0000259" key="3">
    <source>
        <dbReference type="PROSITE" id="PS51485"/>
    </source>
</evidence>
<evidence type="ECO:0000313" key="4">
    <source>
        <dbReference type="EMBL" id="KAH7577813.1"/>
    </source>
</evidence>
<organism evidence="4 5">
    <name type="scientific">Xanthoceras sorbifolium</name>
    <dbReference type="NCBI Taxonomy" id="99658"/>
    <lineage>
        <taxon>Eukaryota</taxon>
        <taxon>Viridiplantae</taxon>
        <taxon>Streptophyta</taxon>
        <taxon>Embryophyta</taxon>
        <taxon>Tracheophyta</taxon>
        <taxon>Spermatophyta</taxon>
        <taxon>Magnoliopsida</taxon>
        <taxon>eudicotyledons</taxon>
        <taxon>Gunneridae</taxon>
        <taxon>Pentapetalae</taxon>
        <taxon>rosids</taxon>
        <taxon>malvids</taxon>
        <taxon>Sapindales</taxon>
        <taxon>Sapindaceae</taxon>
        <taxon>Xanthoceroideae</taxon>
        <taxon>Xanthoceras</taxon>
    </lineage>
</organism>
<feature type="compositionally biased region" description="Pro residues" evidence="1">
    <location>
        <begin position="160"/>
        <end position="169"/>
    </location>
</feature>
<evidence type="ECO:0000256" key="1">
    <source>
        <dbReference type="SAM" id="MobiDB-lite"/>
    </source>
</evidence>
<dbReference type="CDD" id="cd04216">
    <property type="entry name" value="Phytocyanin"/>
    <property type="match status" value="1"/>
</dbReference>
<dbReference type="Gene3D" id="2.60.40.420">
    <property type="entry name" value="Cupredoxins - blue copper proteins"/>
    <property type="match status" value="1"/>
</dbReference>
<dbReference type="Pfam" id="PF02298">
    <property type="entry name" value="Cu_bind_like"/>
    <property type="match status" value="1"/>
</dbReference>
<proteinExistence type="predicted"/>
<accession>A0ABQ8IM85</accession>
<dbReference type="InterPro" id="IPR008972">
    <property type="entry name" value="Cupredoxin"/>
</dbReference>